<dbReference type="Proteomes" id="UP001168821">
    <property type="component" value="Unassembled WGS sequence"/>
</dbReference>
<gene>
    <name evidence="2" type="ORF">Zmor_023319</name>
</gene>
<evidence type="ECO:0000313" key="2">
    <source>
        <dbReference type="EMBL" id="KAJ3645678.1"/>
    </source>
</evidence>
<reference evidence="2" key="1">
    <citation type="journal article" date="2023" name="G3 (Bethesda)">
        <title>Whole genome assemblies of Zophobas morio and Tenebrio molitor.</title>
        <authorList>
            <person name="Kaur S."/>
            <person name="Stinson S.A."/>
            <person name="diCenzo G.C."/>
        </authorList>
    </citation>
    <scope>NUCLEOTIDE SEQUENCE</scope>
    <source>
        <strain evidence="2">QUZm001</strain>
    </source>
</reference>
<proteinExistence type="predicted"/>
<dbReference type="Pfam" id="PF12494">
    <property type="entry name" value="DUF3695"/>
    <property type="match status" value="1"/>
</dbReference>
<protein>
    <submittedName>
        <fullName evidence="2">Uncharacterized protein</fullName>
    </submittedName>
</protein>
<sequence length="140" mass="16142">MLFLCFSNLIPKDDLDFILDSPYDHSMEIFPDTIDVYLQAETMGKSTWRRLRNTSDLKSSLEARARIESVVAKVQRLRLAKELDEDILPFKLNPAHPVIISGIMERRHPSNVKLMNSSHHSPQTNGGYSRQDSDGNFYQY</sequence>
<keyword evidence="3" id="KW-1185">Reference proteome</keyword>
<accession>A0AA38HY27</accession>
<evidence type="ECO:0000256" key="1">
    <source>
        <dbReference type="SAM" id="MobiDB-lite"/>
    </source>
</evidence>
<name>A0AA38HY27_9CUCU</name>
<evidence type="ECO:0000313" key="3">
    <source>
        <dbReference type="Proteomes" id="UP001168821"/>
    </source>
</evidence>
<comment type="caution">
    <text evidence="2">The sequence shown here is derived from an EMBL/GenBank/DDBJ whole genome shotgun (WGS) entry which is preliminary data.</text>
</comment>
<feature type="region of interest" description="Disordered" evidence="1">
    <location>
        <begin position="113"/>
        <end position="140"/>
    </location>
</feature>
<dbReference type="InterPro" id="IPR022179">
    <property type="entry name" value="CFAP276"/>
</dbReference>
<organism evidence="2 3">
    <name type="scientific">Zophobas morio</name>
    <dbReference type="NCBI Taxonomy" id="2755281"/>
    <lineage>
        <taxon>Eukaryota</taxon>
        <taxon>Metazoa</taxon>
        <taxon>Ecdysozoa</taxon>
        <taxon>Arthropoda</taxon>
        <taxon>Hexapoda</taxon>
        <taxon>Insecta</taxon>
        <taxon>Pterygota</taxon>
        <taxon>Neoptera</taxon>
        <taxon>Endopterygota</taxon>
        <taxon>Coleoptera</taxon>
        <taxon>Polyphaga</taxon>
        <taxon>Cucujiformia</taxon>
        <taxon>Tenebrionidae</taxon>
        <taxon>Zophobas</taxon>
    </lineage>
</organism>
<dbReference type="AlphaFoldDB" id="A0AA38HY27"/>
<dbReference type="EMBL" id="JALNTZ010000007">
    <property type="protein sequence ID" value="KAJ3645678.1"/>
    <property type="molecule type" value="Genomic_DNA"/>
</dbReference>